<dbReference type="InParanoid" id="A0A1S3KDG1"/>
<dbReference type="AlphaFoldDB" id="A0A1S3KDG1"/>
<organism evidence="4 5">
    <name type="scientific">Lingula anatina</name>
    <name type="common">Brachiopod</name>
    <name type="synonym">Lingula unguis</name>
    <dbReference type="NCBI Taxonomy" id="7574"/>
    <lineage>
        <taxon>Eukaryota</taxon>
        <taxon>Metazoa</taxon>
        <taxon>Spiralia</taxon>
        <taxon>Lophotrochozoa</taxon>
        <taxon>Brachiopoda</taxon>
        <taxon>Linguliformea</taxon>
        <taxon>Lingulata</taxon>
        <taxon>Lingulida</taxon>
        <taxon>Linguloidea</taxon>
        <taxon>Lingulidae</taxon>
        <taxon>Lingula</taxon>
    </lineage>
</organism>
<evidence type="ECO:0000256" key="2">
    <source>
        <dbReference type="ARBA" id="ARBA00022679"/>
    </source>
</evidence>
<comment type="similarity">
    <text evidence="1">Belongs to the sulfotransferase 1 family.</text>
</comment>
<dbReference type="RefSeq" id="XP_013420296.1">
    <property type="nucleotide sequence ID" value="XM_013564842.2"/>
</dbReference>
<name>A0A1S3KDG1_LINAN</name>
<dbReference type="InterPro" id="IPR027417">
    <property type="entry name" value="P-loop_NTPase"/>
</dbReference>
<dbReference type="Proteomes" id="UP000085678">
    <property type="component" value="Unplaced"/>
</dbReference>
<accession>A0A1S3KDG1</accession>
<reference evidence="5" key="1">
    <citation type="submission" date="2025-08" db="UniProtKB">
        <authorList>
            <consortium name="RefSeq"/>
        </authorList>
    </citation>
    <scope>IDENTIFICATION</scope>
    <source>
        <tissue evidence="5">Gonads</tissue>
    </source>
</reference>
<feature type="domain" description="Sulfotransferase" evidence="3">
    <location>
        <begin position="58"/>
        <end position="304"/>
    </location>
</feature>
<dbReference type="Gene3D" id="3.40.50.300">
    <property type="entry name" value="P-loop containing nucleotide triphosphate hydrolases"/>
    <property type="match status" value="1"/>
</dbReference>
<dbReference type="PANTHER" id="PTHR11783">
    <property type="entry name" value="SULFOTRANSFERASE SULT"/>
    <property type="match status" value="1"/>
</dbReference>
<gene>
    <name evidence="5" type="primary">LOC106180742</name>
</gene>
<dbReference type="InterPro" id="IPR000863">
    <property type="entry name" value="Sulfotransferase_dom"/>
</dbReference>
<proteinExistence type="inferred from homology"/>
<keyword evidence="2" id="KW-0808">Transferase</keyword>
<evidence type="ECO:0000256" key="1">
    <source>
        <dbReference type="ARBA" id="ARBA00005771"/>
    </source>
</evidence>
<dbReference type="KEGG" id="lak:106180742"/>
<keyword evidence="4" id="KW-1185">Reference proteome</keyword>
<dbReference type="Pfam" id="PF00685">
    <property type="entry name" value="Sulfotransfer_1"/>
    <property type="match status" value="1"/>
</dbReference>
<dbReference type="SUPFAM" id="SSF52540">
    <property type="entry name" value="P-loop containing nucleoside triphosphate hydrolases"/>
    <property type="match status" value="1"/>
</dbReference>
<dbReference type="GO" id="GO:0008146">
    <property type="term" value="F:sulfotransferase activity"/>
    <property type="evidence" value="ECO:0007669"/>
    <property type="project" value="InterPro"/>
</dbReference>
<evidence type="ECO:0000313" key="4">
    <source>
        <dbReference type="Proteomes" id="UP000085678"/>
    </source>
</evidence>
<protein>
    <submittedName>
        <fullName evidence="5">Sulfotransferase family cytosolic 1B member 1</fullName>
    </submittedName>
</protein>
<dbReference type="GeneID" id="106180742"/>
<evidence type="ECO:0000259" key="3">
    <source>
        <dbReference type="Pfam" id="PF00685"/>
    </source>
</evidence>
<sequence length="317" mass="36643">MANLESKYDPEAASVVRTVDGNGDEMTVKYMDTLIGLSNVPSIIGRVDAFATLPVRNDDIFLFAFPRSGTHLVFEIITLLLNNKTELSTLPKQDYQIELVSQDHLNNLPSPRLIDTHLPHQFFPKEALQHNKIVHVSRNPKDAYVSYYNLAYGMKLFEYDGKWDGYFEMIMGYQNQKILDYSDWFGIVLPWWKLSENHPNILNVYYEDIVEEPVSQVQRIAEHIGNPKDGATYQKIAEATTFHSMKTKKRVEGFDLQFNTDEGDVWKAGTPGMYRKGQIGDWKNYFTVSQNERFNAVYQCAMMHSGLQNIGNRYEWK</sequence>
<evidence type="ECO:0000313" key="5">
    <source>
        <dbReference type="RefSeq" id="XP_013420296.1"/>
    </source>
</evidence>
<dbReference type="OrthoDB" id="6048410at2759"/>